<name>A0ABX1CMB4_9SPHN</name>
<feature type="region of interest" description="Disordered" evidence="3">
    <location>
        <begin position="24"/>
        <end position="68"/>
    </location>
</feature>
<dbReference type="CDD" id="cd03404">
    <property type="entry name" value="SPFH_HflK"/>
    <property type="match status" value="1"/>
</dbReference>
<comment type="subcellular location">
    <subcellularLocation>
        <location evidence="1">Membrane</location>
        <topology evidence="1">Single-pass membrane protein</topology>
    </subcellularLocation>
</comment>
<keyword evidence="7" id="KW-1185">Reference proteome</keyword>
<evidence type="ECO:0000256" key="3">
    <source>
        <dbReference type="SAM" id="MobiDB-lite"/>
    </source>
</evidence>
<reference evidence="6 7" key="1">
    <citation type="submission" date="2020-03" db="EMBL/GenBank/DDBJ databases">
        <authorList>
            <person name="Wang L."/>
            <person name="He N."/>
            <person name="Li Y."/>
            <person name="Fang Y."/>
            <person name="Zhang F."/>
        </authorList>
    </citation>
    <scope>NUCLEOTIDE SEQUENCE [LARGE SCALE GENOMIC DNA]</scope>
    <source>
        <strain evidence="6 7">36D10-4-7</strain>
    </source>
</reference>
<sequence>MSILPRWARLPILRQSTGRPIILAADNSNGPWGGGDGDGAGGDGTGGGAGPRNPWAQPPGGRKPGAKPTALDEFLKKARIPNGGGAGGPGGGRPQLPIGANPRALWLIGVGVLVAIWVVFTSFHQIGPQQRGVVTFFGRYSGQLEPGIRLTLPAPFVSVTKVDVEQVRTDEFPREGGENVLTGDQNIIDLAYTVRWRISNPRDYVFEIKDPQETVRATAESAMRAVLATTTLNEAIGAGRTTIEARVAQGMQEILDSYQSGVRVQGVSIKQAAAPASLIDDFNAVTAAQQQAVGDLNNARSYAQQVIARAQGEAAAFDKVYEQYRLAPEVTRRRMYYETMEAVLAKTDKTIVETPGVAPLLPLDRARRLTEPTAEAPAQPAQPATQGGAR</sequence>
<protein>
    <submittedName>
        <fullName evidence="6">Protease modulator HflK</fullName>
    </submittedName>
</protein>
<evidence type="ECO:0000256" key="4">
    <source>
        <dbReference type="SAM" id="Phobius"/>
    </source>
</evidence>
<feature type="compositionally biased region" description="Low complexity" evidence="3">
    <location>
        <begin position="371"/>
        <end position="390"/>
    </location>
</feature>
<evidence type="ECO:0000256" key="1">
    <source>
        <dbReference type="ARBA" id="ARBA00004167"/>
    </source>
</evidence>
<dbReference type="EMBL" id="JAAVJH010000001">
    <property type="protein sequence ID" value="NJR77240.1"/>
    <property type="molecule type" value="Genomic_DNA"/>
</dbReference>
<evidence type="ECO:0000256" key="2">
    <source>
        <dbReference type="ARBA" id="ARBA00006971"/>
    </source>
</evidence>
<accession>A0ABX1CMB4</accession>
<keyword evidence="4" id="KW-0472">Membrane</keyword>
<evidence type="ECO:0000313" key="6">
    <source>
        <dbReference type="EMBL" id="NJR77240.1"/>
    </source>
</evidence>
<dbReference type="InterPro" id="IPR001107">
    <property type="entry name" value="Band_7"/>
</dbReference>
<keyword evidence="6" id="KW-0645">Protease</keyword>
<evidence type="ECO:0000259" key="5">
    <source>
        <dbReference type="SMART" id="SM00244"/>
    </source>
</evidence>
<keyword evidence="6" id="KW-0378">Hydrolase</keyword>
<proteinExistence type="inferred from homology"/>
<feature type="region of interest" description="Disordered" evidence="3">
    <location>
        <begin position="368"/>
        <end position="390"/>
    </location>
</feature>
<gene>
    <name evidence="6" type="ORF">HBH26_01265</name>
</gene>
<dbReference type="InterPro" id="IPR043202">
    <property type="entry name" value="Band-7_stomatin-like"/>
</dbReference>
<dbReference type="Pfam" id="PF01145">
    <property type="entry name" value="Band_7"/>
    <property type="match status" value="1"/>
</dbReference>
<dbReference type="SMART" id="SM00244">
    <property type="entry name" value="PHB"/>
    <property type="match status" value="1"/>
</dbReference>
<dbReference type="RefSeq" id="WP_168132736.1">
    <property type="nucleotide sequence ID" value="NZ_JAAVJH010000001.1"/>
</dbReference>
<feature type="compositionally biased region" description="Gly residues" evidence="3">
    <location>
        <begin position="31"/>
        <end position="50"/>
    </location>
</feature>
<keyword evidence="4" id="KW-0812">Transmembrane</keyword>
<evidence type="ECO:0000313" key="7">
    <source>
        <dbReference type="Proteomes" id="UP000732399"/>
    </source>
</evidence>
<comment type="caution">
    <text evidence="6">The sequence shown here is derived from an EMBL/GenBank/DDBJ whole genome shotgun (WGS) entry which is preliminary data.</text>
</comment>
<dbReference type="InterPro" id="IPR010201">
    <property type="entry name" value="HflK"/>
</dbReference>
<dbReference type="PANTHER" id="PTHR10264:SF19">
    <property type="entry name" value="AT06885P-RELATED"/>
    <property type="match status" value="1"/>
</dbReference>
<dbReference type="InterPro" id="IPR036013">
    <property type="entry name" value="Band_7/SPFH_dom_sf"/>
</dbReference>
<feature type="transmembrane region" description="Helical" evidence="4">
    <location>
        <begin position="104"/>
        <end position="123"/>
    </location>
</feature>
<organism evidence="6 7">
    <name type="scientific">Sphingomonas corticis</name>
    <dbReference type="NCBI Taxonomy" id="2722791"/>
    <lineage>
        <taxon>Bacteria</taxon>
        <taxon>Pseudomonadati</taxon>
        <taxon>Pseudomonadota</taxon>
        <taxon>Alphaproteobacteria</taxon>
        <taxon>Sphingomonadales</taxon>
        <taxon>Sphingomonadaceae</taxon>
        <taxon>Sphingomonas</taxon>
    </lineage>
</organism>
<comment type="similarity">
    <text evidence="2">Belongs to the band 7/mec-2 family. HflK subfamily.</text>
</comment>
<dbReference type="GO" id="GO:0006508">
    <property type="term" value="P:proteolysis"/>
    <property type="evidence" value="ECO:0007669"/>
    <property type="project" value="UniProtKB-KW"/>
</dbReference>
<dbReference type="Proteomes" id="UP000732399">
    <property type="component" value="Unassembled WGS sequence"/>
</dbReference>
<keyword evidence="4" id="KW-1133">Transmembrane helix</keyword>
<dbReference type="SUPFAM" id="SSF117892">
    <property type="entry name" value="Band 7/SPFH domain"/>
    <property type="match status" value="1"/>
</dbReference>
<dbReference type="GO" id="GO:0008233">
    <property type="term" value="F:peptidase activity"/>
    <property type="evidence" value="ECO:0007669"/>
    <property type="project" value="UniProtKB-KW"/>
</dbReference>
<dbReference type="PANTHER" id="PTHR10264">
    <property type="entry name" value="BAND 7 PROTEIN-RELATED"/>
    <property type="match status" value="1"/>
</dbReference>
<dbReference type="Gene3D" id="3.30.479.30">
    <property type="entry name" value="Band 7 domain"/>
    <property type="match status" value="1"/>
</dbReference>
<feature type="domain" description="Band 7" evidence="5">
    <location>
        <begin position="121"/>
        <end position="286"/>
    </location>
</feature>